<keyword evidence="1" id="KW-0472">Membrane</keyword>
<sequence>MCPHPAHGDADAPAYHEKAYFLSIIQKQHSGWYYLFFFLSGLTALVNETAFVCQLQLIFGRTLSALPVVIAVFCGLAIGATLIGPRVDRHTPLRLYGLLEIGTGFWPIIAVIIIRNVYASLLVSLQLPGHRKNHLTGHPPQ</sequence>
<gene>
    <name evidence="2" type="ORF">AMJ74_01020</name>
</gene>
<dbReference type="EMBL" id="LJVE01000008">
    <property type="protein sequence ID" value="KPL15690.1"/>
    <property type="molecule type" value="Genomic_DNA"/>
</dbReference>
<accession>A0A0S8K264</accession>
<reference evidence="2 3" key="1">
    <citation type="journal article" date="2015" name="Microbiome">
        <title>Genomic resolution of linkages in carbon, nitrogen, and sulfur cycling among widespread estuary sediment bacteria.</title>
        <authorList>
            <person name="Baker B.J."/>
            <person name="Lazar C.S."/>
            <person name="Teske A.P."/>
            <person name="Dick G.J."/>
        </authorList>
    </citation>
    <scope>NUCLEOTIDE SEQUENCE [LARGE SCALE GENOMIC DNA]</scope>
    <source>
        <strain evidence="2">SM1_77</strain>
    </source>
</reference>
<keyword evidence="1" id="KW-1133">Transmembrane helix</keyword>
<protein>
    <submittedName>
        <fullName evidence="2">Uncharacterized protein</fullName>
    </submittedName>
</protein>
<evidence type="ECO:0000313" key="3">
    <source>
        <dbReference type="Proteomes" id="UP000050975"/>
    </source>
</evidence>
<comment type="caution">
    <text evidence="2">The sequence shown here is derived from an EMBL/GenBank/DDBJ whole genome shotgun (WGS) entry which is preliminary data.</text>
</comment>
<evidence type="ECO:0000256" key="1">
    <source>
        <dbReference type="SAM" id="Phobius"/>
    </source>
</evidence>
<organism evidence="2 3">
    <name type="scientific">candidate division WOR_3 bacterium SM1_77</name>
    <dbReference type="NCBI Taxonomy" id="1703778"/>
    <lineage>
        <taxon>Bacteria</taxon>
        <taxon>Bacteria division WOR-3</taxon>
    </lineage>
</organism>
<feature type="transmembrane region" description="Helical" evidence="1">
    <location>
        <begin position="65"/>
        <end position="84"/>
    </location>
</feature>
<dbReference type="Proteomes" id="UP000050975">
    <property type="component" value="Unassembled WGS sequence"/>
</dbReference>
<keyword evidence="1" id="KW-0812">Transmembrane</keyword>
<name>A0A0S8K264_UNCW3</name>
<evidence type="ECO:0000313" key="2">
    <source>
        <dbReference type="EMBL" id="KPL15690.1"/>
    </source>
</evidence>
<feature type="transmembrane region" description="Helical" evidence="1">
    <location>
        <begin position="32"/>
        <end position="53"/>
    </location>
</feature>
<dbReference type="AlphaFoldDB" id="A0A0S8K264"/>
<proteinExistence type="predicted"/>
<feature type="transmembrane region" description="Helical" evidence="1">
    <location>
        <begin position="104"/>
        <end position="125"/>
    </location>
</feature>